<evidence type="ECO:0000256" key="5">
    <source>
        <dbReference type="PROSITE-ProRule" id="PRU01218"/>
    </source>
</evidence>
<dbReference type="GO" id="GO:0008201">
    <property type="term" value="F:heparin binding"/>
    <property type="evidence" value="ECO:0007669"/>
    <property type="project" value="UniProtKB-UniRule"/>
</dbReference>
<feature type="compositionally biased region" description="Acidic residues" evidence="6">
    <location>
        <begin position="21"/>
        <end position="42"/>
    </location>
</feature>
<feature type="compositionally biased region" description="Basic and acidic residues" evidence="6">
    <location>
        <begin position="56"/>
        <end position="73"/>
    </location>
</feature>
<evidence type="ECO:0000313" key="10">
    <source>
        <dbReference type="Proteomes" id="UP000095283"/>
    </source>
</evidence>
<evidence type="ECO:0000256" key="4">
    <source>
        <dbReference type="ARBA" id="ARBA00023136"/>
    </source>
</evidence>
<name>A0A1I7XNP2_HETBA</name>
<evidence type="ECO:0000256" key="6">
    <source>
        <dbReference type="SAM" id="MobiDB-lite"/>
    </source>
</evidence>
<dbReference type="PROSITE" id="PS51870">
    <property type="entry name" value="APP_E2"/>
    <property type="match status" value="1"/>
</dbReference>
<dbReference type="PROSITE" id="PS00320">
    <property type="entry name" value="APP_INTRA"/>
    <property type="match status" value="1"/>
</dbReference>
<keyword evidence="2 7" id="KW-0812">Transmembrane</keyword>
<feature type="compositionally biased region" description="Acidic residues" evidence="6">
    <location>
        <begin position="227"/>
        <end position="241"/>
    </location>
</feature>
<dbReference type="InterPro" id="IPR011993">
    <property type="entry name" value="PH-like_dom_sf"/>
</dbReference>
<reference evidence="11" key="1">
    <citation type="submission" date="2016-11" db="UniProtKB">
        <authorList>
            <consortium name="WormBaseParasite"/>
        </authorList>
    </citation>
    <scope>IDENTIFICATION</scope>
</reference>
<dbReference type="AlphaFoldDB" id="A0A1I7XNP2"/>
<dbReference type="InterPro" id="IPR019543">
    <property type="entry name" value="APP_amyloid_C"/>
</dbReference>
<dbReference type="InterPro" id="IPR036176">
    <property type="entry name" value="E2_sf"/>
</dbReference>
<evidence type="ECO:0000256" key="7">
    <source>
        <dbReference type="SAM" id="Phobius"/>
    </source>
</evidence>
<feature type="region of interest" description="Disordered" evidence="6">
    <location>
        <begin position="20"/>
        <end position="73"/>
    </location>
</feature>
<dbReference type="GO" id="GO:0043005">
    <property type="term" value="C:neuron projection"/>
    <property type="evidence" value="ECO:0007669"/>
    <property type="project" value="TreeGrafter"/>
</dbReference>
<protein>
    <submittedName>
        <fullName evidence="11">E2 domain-containing protein</fullName>
    </submittedName>
</protein>
<evidence type="ECO:0000256" key="1">
    <source>
        <dbReference type="ARBA" id="ARBA00004479"/>
    </source>
</evidence>
<accession>A0A1I7XNP2</accession>
<dbReference type="InterPro" id="IPR024329">
    <property type="entry name" value="Amyloid_glyco_E2_domain"/>
</dbReference>
<evidence type="ECO:0000259" key="9">
    <source>
        <dbReference type="PROSITE" id="PS51870"/>
    </source>
</evidence>
<comment type="similarity">
    <text evidence="5">Belongs to the APP family.</text>
</comment>
<dbReference type="WBParaSite" id="Hba_18955">
    <property type="protein sequence ID" value="Hba_18955"/>
    <property type="gene ID" value="Hba_18955"/>
</dbReference>
<keyword evidence="4 7" id="KW-0472">Membrane</keyword>
<evidence type="ECO:0000256" key="2">
    <source>
        <dbReference type="ARBA" id="ARBA00022692"/>
    </source>
</evidence>
<keyword evidence="10" id="KW-1185">Reference proteome</keyword>
<feature type="region of interest" description="Disordered" evidence="6">
    <location>
        <begin position="211"/>
        <end position="246"/>
    </location>
</feature>
<dbReference type="GO" id="GO:0043025">
    <property type="term" value="C:neuronal cell body"/>
    <property type="evidence" value="ECO:0007669"/>
    <property type="project" value="TreeGrafter"/>
</dbReference>
<feature type="region of interest" description="Disordered" evidence="6">
    <location>
        <begin position="145"/>
        <end position="185"/>
    </location>
</feature>
<dbReference type="Gene3D" id="2.30.29.30">
    <property type="entry name" value="Pleckstrin-homology domain (PH domain)/Phosphotyrosine-binding domain (PTB)"/>
    <property type="match status" value="1"/>
</dbReference>
<sequence length="390" mass="45173">MTVGSLLVASLLIQLATSTYIDEDDDDDDYEEEYDDSDDDSDEKSLEGQDPYFKTNEPENEHENFKDAEERLDKKHREKIDKVMKEWGELEARYQEMKQKDSKGAETFKISMTNRFQKVHYSLFEFIFNSYEAYEKLHPTAKLDVKAPPTTTENATVEPAKLLPEDSHDSEEDDDEYYEDEDDEEVKKTVTFKKPKVKIVDIQVKKEDKVPKVVEKSVQTDPQTNDDSSDSDEDSGENDEESTVKELRVDIEPIIEEKPTFYRHEKLILRHENLKADGGVFAFSQAVFLMGIVVLISLSVLVITIIRRRRVHHGFIELIISNIFYQVDVYTPEERHVAGMQVNGYENPTYSFLTARPKHFMCLLCSTFLISINSLIFNIIPNQTLFLNST</sequence>
<dbReference type="PANTHER" id="PTHR23103">
    <property type="entry name" value="ALZHEIMER'S DISEASE BETA-AMYLOID RELATED"/>
    <property type="match status" value="1"/>
</dbReference>
<dbReference type="GO" id="GO:0007409">
    <property type="term" value="P:axonogenesis"/>
    <property type="evidence" value="ECO:0007669"/>
    <property type="project" value="TreeGrafter"/>
</dbReference>
<evidence type="ECO:0000313" key="11">
    <source>
        <dbReference type="WBParaSite" id="Hba_18955"/>
    </source>
</evidence>
<proteinExistence type="inferred from homology"/>
<dbReference type="Pfam" id="PF10515">
    <property type="entry name" value="APP_amyloid"/>
    <property type="match status" value="1"/>
</dbReference>
<evidence type="ECO:0000256" key="8">
    <source>
        <dbReference type="SAM" id="SignalP"/>
    </source>
</evidence>
<keyword evidence="8" id="KW-0732">Signal</keyword>
<dbReference type="Proteomes" id="UP000095283">
    <property type="component" value="Unplaced"/>
</dbReference>
<dbReference type="PANTHER" id="PTHR23103:SF15">
    <property type="entry name" value="AMYLOID-BETA-LIKE PROTEIN"/>
    <property type="match status" value="1"/>
</dbReference>
<comment type="subcellular location">
    <subcellularLocation>
        <location evidence="1">Membrane</location>
        <topology evidence="1">Single-pass type I membrane protein</topology>
    </subcellularLocation>
</comment>
<keyword evidence="3 7" id="KW-1133">Transmembrane helix</keyword>
<dbReference type="Gene3D" id="1.20.120.770">
    <property type="entry name" value="Amyloid precursor protein, E2 domain"/>
    <property type="match status" value="1"/>
</dbReference>
<feature type="domain" description="E2" evidence="9">
    <location>
        <begin position="48"/>
        <end position="118"/>
    </location>
</feature>
<dbReference type="GO" id="GO:0007417">
    <property type="term" value="P:central nervous system development"/>
    <property type="evidence" value="ECO:0007669"/>
    <property type="project" value="TreeGrafter"/>
</dbReference>
<feature type="signal peptide" evidence="8">
    <location>
        <begin position="1"/>
        <end position="18"/>
    </location>
</feature>
<dbReference type="InterPro" id="IPR019745">
    <property type="entry name" value="Amyloid_glyco_intracell_CS"/>
</dbReference>
<feature type="transmembrane region" description="Helical" evidence="7">
    <location>
        <begin position="360"/>
        <end position="380"/>
    </location>
</feature>
<dbReference type="GO" id="GO:0016020">
    <property type="term" value="C:membrane"/>
    <property type="evidence" value="ECO:0007669"/>
    <property type="project" value="UniProtKB-SubCell"/>
</dbReference>
<evidence type="ECO:0000256" key="3">
    <source>
        <dbReference type="ARBA" id="ARBA00022989"/>
    </source>
</evidence>
<dbReference type="SUPFAM" id="SSF109843">
    <property type="entry name" value="CAPPD, an extracellular domain of amyloid beta A4 protein"/>
    <property type="match status" value="1"/>
</dbReference>
<dbReference type="InterPro" id="IPR008155">
    <property type="entry name" value="Amyloid_glyco"/>
</dbReference>
<feature type="transmembrane region" description="Helical" evidence="7">
    <location>
        <begin position="280"/>
        <end position="306"/>
    </location>
</feature>
<dbReference type="Pfam" id="PF12925">
    <property type="entry name" value="APP_E2"/>
    <property type="match status" value="1"/>
</dbReference>
<organism evidence="10 11">
    <name type="scientific">Heterorhabditis bacteriophora</name>
    <name type="common">Entomopathogenic nematode worm</name>
    <dbReference type="NCBI Taxonomy" id="37862"/>
    <lineage>
        <taxon>Eukaryota</taxon>
        <taxon>Metazoa</taxon>
        <taxon>Ecdysozoa</taxon>
        <taxon>Nematoda</taxon>
        <taxon>Chromadorea</taxon>
        <taxon>Rhabditida</taxon>
        <taxon>Rhabditina</taxon>
        <taxon>Rhabditomorpha</taxon>
        <taxon>Strongyloidea</taxon>
        <taxon>Heterorhabditidae</taxon>
        <taxon>Heterorhabditis</taxon>
    </lineage>
</organism>
<feature type="chain" id="PRO_5009311389" evidence="8">
    <location>
        <begin position="19"/>
        <end position="390"/>
    </location>
</feature>
<feature type="compositionally biased region" description="Acidic residues" evidence="6">
    <location>
        <begin position="168"/>
        <end position="184"/>
    </location>
</feature>